<keyword evidence="3" id="KW-1185">Reference proteome</keyword>
<name>A0A5D3B4I4_9TREE</name>
<protein>
    <recommendedName>
        <fullName evidence="4">RRM domain-containing protein</fullName>
    </recommendedName>
</protein>
<evidence type="ECO:0000313" key="2">
    <source>
        <dbReference type="EMBL" id="TYJ57932.1"/>
    </source>
</evidence>
<feature type="region of interest" description="Disordered" evidence="1">
    <location>
        <begin position="11"/>
        <end position="34"/>
    </location>
</feature>
<evidence type="ECO:0008006" key="4">
    <source>
        <dbReference type="Google" id="ProtNLM"/>
    </source>
</evidence>
<reference evidence="2 3" key="1">
    <citation type="submission" date="2017-05" db="EMBL/GenBank/DDBJ databases">
        <title>The Genome Sequence of Tsuchiyaea wingfieldii DSM 27421.</title>
        <authorList>
            <person name="Cuomo C."/>
            <person name="Passer A."/>
            <person name="Billmyre B."/>
            <person name="Heitman J."/>
        </authorList>
    </citation>
    <scope>NUCLEOTIDE SEQUENCE [LARGE SCALE GENOMIC DNA]</scope>
    <source>
        <strain evidence="2 3">DSM 27421</strain>
    </source>
</reference>
<evidence type="ECO:0000313" key="3">
    <source>
        <dbReference type="Proteomes" id="UP000322245"/>
    </source>
</evidence>
<accession>A0A5D3B4I4</accession>
<feature type="compositionally biased region" description="Low complexity" evidence="1">
    <location>
        <begin position="155"/>
        <end position="178"/>
    </location>
</feature>
<organism evidence="2 3">
    <name type="scientific">Cryptococcus floricola</name>
    <dbReference type="NCBI Taxonomy" id="2591691"/>
    <lineage>
        <taxon>Eukaryota</taxon>
        <taxon>Fungi</taxon>
        <taxon>Dikarya</taxon>
        <taxon>Basidiomycota</taxon>
        <taxon>Agaricomycotina</taxon>
        <taxon>Tremellomycetes</taxon>
        <taxon>Tremellales</taxon>
        <taxon>Cryptococcaceae</taxon>
        <taxon>Cryptococcus</taxon>
    </lineage>
</organism>
<proteinExistence type="predicted"/>
<feature type="region of interest" description="Disordered" evidence="1">
    <location>
        <begin position="136"/>
        <end position="266"/>
    </location>
</feature>
<dbReference type="EMBL" id="NIDF01000008">
    <property type="protein sequence ID" value="TYJ57932.1"/>
    <property type="molecule type" value="Genomic_DNA"/>
</dbReference>
<gene>
    <name evidence="2" type="ORF">B9479_001287</name>
</gene>
<sequence length="266" mass="27867">MSYASYNASYGASNSYHSPPAAPAQRPRAAPAAPAEEPHRVLFAGLPNDITAPELRYLIINEPLSLPPLTTTVTTLHGEDGQFYNAALVHVNSWEEAEKIREEYTGREIDGVYILQVHHILPSYISLPLSSNVSIPSGPKSMQAPTARPQPPARPSAQQNAPRKAGQQQQNGKAKAGQSNQPPGAALLSRISGKNGKPAPTPVAGKKAKAAAQNKSSGDNLLARLGSAPGQAPKSKKNKNGNGKAANNGVAKVNRAKGKASGMDVD</sequence>
<dbReference type="AlphaFoldDB" id="A0A5D3B4I4"/>
<evidence type="ECO:0000256" key="1">
    <source>
        <dbReference type="SAM" id="MobiDB-lite"/>
    </source>
</evidence>
<feature type="compositionally biased region" description="Low complexity" evidence="1">
    <location>
        <begin position="240"/>
        <end position="253"/>
    </location>
</feature>
<dbReference type="Proteomes" id="UP000322245">
    <property type="component" value="Unassembled WGS sequence"/>
</dbReference>
<comment type="caution">
    <text evidence="2">The sequence shown here is derived from an EMBL/GenBank/DDBJ whole genome shotgun (WGS) entry which is preliminary data.</text>
</comment>